<dbReference type="PROSITE" id="PS50199">
    <property type="entry name" value="ZF_RANBP2_2"/>
    <property type="match status" value="1"/>
</dbReference>
<evidence type="ECO:0000256" key="4">
    <source>
        <dbReference type="PROSITE-ProRule" id="PRU00322"/>
    </source>
</evidence>
<dbReference type="InterPro" id="IPR036443">
    <property type="entry name" value="Znf_RanBP2_sf"/>
</dbReference>
<feature type="compositionally biased region" description="Basic residues" evidence="5">
    <location>
        <begin position="200"/>
        <end position="222"/>
    </location>
</feature>
<evidence type="ECO:0000313" key="7">
    <source>
        <dbReference type="EMBL" id="CAK8988693.1"/>
    </source>
</evidence>
<evidence type="ECO:0000256" key="3">
    <source>
        <dbReference type="ARBA" id="ARBA00022833"/>
    </source>
</evidence>
<keyword evidence="2 4" id="KW-0863">Zinc-finger</keyword>
<dbReference type="PROSITE" id="PS01358">
    <property type="entry name" value="ZF_RANBP2_1"/>
    <property type="match status" value="2"/>
</dbReference>
<dbReference type="SUPFAM" id="SSF90209">
    <property type="entry name" value="Ran binding protein zinc finger-like"/>
    <property type="match status" value="1"/>
</dbReference>
<reference evidence="7 8" key="1">
    <citation type="submission" date="2024-02" db="EMBL/GenBank/DDBJ databases">
        <authorList>
            <person name="Chen Y."/>
            <person name="Shah S."/>
            <person name="Dougan E. K."/>
            <person name="Thang M."/>
            <person name="Chan C."/>
        </authorList>
    </citation>
    <scope>NUCLEOTIDE SEQUENCE [LARGE SCALE GENOMIC DNA]</scope>
</reference>
<comment type="caution">
    <text evidence="7">The sequence shown here is derived from an EMBL/GenBank/DDBJ whole genome shotgun (WGS) entry which is preliminary data.</text>
</comment>
<organism evidence="7 8">
    <name type="scientific">Durusdinium trenchii</name>
    <dbReference type="NCBI Taxonomy" id="1381693"/>
    <lineage>
        <taxon>Eukaryota</taxon>
        <taxon>Sar</taxon>
        <taxon>Alveolata</taxon>
        <taxon>Dinophyceae</taxon>
        <taxon>Suessiales</taxon>
        <taxon>Symbiodiniaceae</taxon>
        <taxon>Durusdinium</taxon>
    </lineage>
</organism>
<evidence type="ECO:0000256" key="1">
    <source>
        <dbReference type="ARBA" id="ARBA00022723"/>
    </source>
</evidence>
<name>A0ABP0HEP4_9DINO</name>
<evidence type="ECO:0000256" key="5">
    <source>
        <dbReference type="SAM" id="MobiDB-lite"/>
    </source>
</evidence>
<feature type="region of interest" description="Disordered" evidence="5">
    <location>
        <begin position="141"/>
        <end position="222"/>
    </location>
</feature>
<dbReference type="EMBL" id="CAXAMN010000447">
    <property type="protein sequence ID" value="CAK8988693.1"/>
    <property type="molecule type" value="Genomic_DNA"/>
</dbReference>
<proteinExistence type="predicted"/>
<evidence type="ECO:0000259" key="6">
    <source>
        <dbReference type="PROSITE" id="PS50199"/>
    </source>
</evidence>
<keyword evidence="8" id="KW-1185">Reference proteome</keyword>
<dbReference type="Gene3D" id="4.10.1060.10">
    <property type="entry name" value="Zinc finger, RanBP2-type"/>
    <property type="match status" value="1"/>
</dbReference>
<dbReference type="Proteomes" id="UP001642484">
    <property type="component" value="Unassembled WGS sequence"/>
</dbReference>
<dbReference type="InterPro" id="IPR001876">
    <property type="entry name" value="Znf_RanBP2"/>
</dbReference>
<evidence type="ECO:0000313" key="8">
    <source>
        <dbReference type="Proteomes" id="UP001642484"/>
    </source>
</evidence>
<feature type="compositionally biased region" description="Basic and acidic residues" evidence="5">
    <location>
        <begin position="146"/>
        <end position="161"/>
    </location>
</feature>
<feature type="domain" description="RanBP2-type" evidence="6">
    <location>
        <begin position="50"/>
        <end position="79"/>
    </location>
</feature>
<keyword evidence="1" id="KW-0479">Metal-binding</keyword>
<evidence type="ECO:0000256" key="2">
    <source>
        <dbReference type="ARBA" id="ARBA00022771"/>
    </source>
</evidence>
<gene>
    <name evidence="7" type="ORF">CCMP2556_LOCUS1361</name>
</gene>
<accession>A0ABP0HEP4</accession>
<keyword evidence="3" id="KW-0862">Zinc</keyword>
<sequence>MPIWGRVRQTLAVHCAQFFRLWRCKFWLRGSVRCQRGFMTNRPPAPGTYDPRDWKCPNCKTLNFKKRKNCLSCANERPPQTREQVMPDWRTGKKDCGINVNADWTCRPCGRFNLACDRFCLACKKENPSWVEIVTTAEGRSGRLGGHFDRPDPDEPKKEWNSDDEEVDEFGRKKRRGALKSSDKQKAALERLRRPDGPKHGLHFLHATCRRTGRATSRSRSR</sequence>
<feature type="compositionally biased region" description="Basic and acidic residues" evidence="5">
    <location>
        <begin position="181"/>
        <end position="199"/>
    </location>
</feature>
<protein>
    <recommendedName>
        <fullName evidence="6">RanBP2-type domain-containing protein</fullName>
    </recommendedName>
</protein>